<dbReference type="PROSITE" id="PS51257">
    <property type="entry name" value="PROKAR_LIPOPROTEIN"/>
    <property type="match status" value="1"/>
</dbReference>
<keyword evidence="4" id="KW-1185">Reference proteome</keyword>
<dbReference type="EMBL" id="QREG01000003">
    <property type="protein sequence ID" value="REE01541.1"/>
    <property type="molecule type" value="Genomic_DNA"/>
</dbReference>
<dbReference type="Pfam" id="PF01156">
    <property type="entry name" value="IU_nuc_hydro"/>
    <property type="match status" value="1"/>
</dbReference>
<dbReference type="PANTHER" id="PTHR43264:SF1">
    <property type="entry name" value="INOSINE_URIDINE-PREFERRING NUCLEOSIDE HYDROLASE DOMAIN-CONTAINING PROTEIN"/>
    <property type="match status" value="1"/>
</dbReference>
<name>A0A3D9L6N9_MARFU</name>
<evidence type="ECO:0000313" key="3">
    <source>
        <dbReference type="EMBL" id="REE01541.1"/>
    </source>
</evidence>
<sequence length="346" mass="38311">MPALVAKSLSLALLLAGCLFIPEHMEQSPPKIILDTDIGGDIDDLGALYALHVYADRGLCSIEAVMSSWSMEHHVSGIDAVNTYFGRGDLPVGAYKNEEPFAKEEYTWHLATNYPQDLSYDEAPDATSLYRQLLASSADTSITIVVTGRLSNLYYLFKSTADEHSDLSGLELVGQKVKACYIMGGRYPGDGGKEANFHWGGPGVSQYVIANCPRPMIFNGGKIGHINEGYGTGSRINELPASHLLRSGYQYFFTNPPDWTGMESSAKVEPWSIWDIITVQLAVTGVADYFTVVDQGYNEVDQVGVNYWRSEPDKEHSYVVPKMDPQQYAREVIEPLLLTTPQHQRK</sequence>
<dbReference type="RefSeq" id="WP_115866830.1">
    <property type="nucleotide sequence ID" value="NZ_QREG01000003.1"/>
</dbReference>
<proteinExistence type="predicted"/>
<dbReference type="SUPFAM" id="SSF53590">
    <property type="entry name" value="Nucleoside hydrolase"/>
    <property type="match status" value="1"/>
</dbReference>
<evidence type="ECO:0000313" key="4">
    <source>
        <dbReference type="Proteomes" id="UP000256779"/>
    </source>
</evidence>
<keyword evidence="3" id="KW-0378">Hydrolase</keyword>
<evidence type="ECO:0000259" key="2">
    <source>
        <dbReference type="Pfam" id="PF01156"/>
    </source>
</evidence>
<dbReference type="Proteomes" id="UP000256779">
    <property type="component" value="Unassembled WGS sequence"/>
</dbReference>
<comment type="caution">
    <text evidence="3">The sequence shown here is derived from an EMBL/GenBank/DDBJ whole genome shotgun (WGS) entry which is preliminary data.</text>
</comment>
<keyword evidence="1" id="KW-0732">Signal</keyword>
<evidence type="ECO:0000256" key="1">
    <source>
        <dbReference type="SAM" id="SignalP"/>
    </source>
</evidence>
<dbReference type="InterPro" id="IPR001910">
    <property type="entry name" value="Inosine/uridine_hydrolase_dom"/>
</dbReference>
<reference evidence="3 4" key="1">
    <citation type="submission" date="2018-07" db="EMBL/GenBank/DDBJ databases">
        <title>Genomic Encyclopedia of Type Strains, Phase IV (KMG-IV): sequencing the most valuable type-strain genomes for metagenomic binning, comparative biology and taxonomic classification.</title>
        <authorList>
            <person name="Goeker M."/>
        </authorList>
    </citation>
    <scope>NUCLEOTIDE SEQUENCE [LARGE SCALE GENOMIC DNA]</scope>
    <source>
        <strain evidence="3 4">DSM 4134</strain>
    </source>
</reference>
<feature type="signal peptide" evidence="1">
    <location>
        <begin position="1"/>
        <end position="21"/>
    </location>
</feature>
<dbReference type="PANTHER" id="PTHR43264">
    <property type="match status" value="1"/>
</dbReference>
<feature type="domain" description="Inosine/uridine-preferring nucleoside hydrolase" evidence="2">
    <location>
        <begin position="32"/>
        <end position="199"/>
    </location>
</feature>
<accession>A0A3D9L6N9</accession>
<gene>
    <name evidence="3" type="ORF">C7460_10357</name>
</gene>
<protein>
    <submittedName>
        <fullName evidence="3">Inosine-uridine nucleoside N-ribohydrolase</fullName>
    </submittedName>
</protein>
<dbReference type="AlphaFoldDB" id="A0A3D9L6N9"/>
<dbReference type="Gene3D" id="3.90.245.10">
    <property type="entry name" value="Ribonucleoside hydrolase-like"/>
    <property type="match status" value="1"/>
</dbReference>
<organism evidence="3 4">
    <name type="scientific">Marinoscillum furvescens DSM 4134</name>
    <dbReference type="NCBI Taxonomy" id="1122208"/>
    <lineage>
        <taxon>Bacteria</taxon>
        <taxon>Pseudomonadati</taxon>
        <taxon>Bacteroidota</taxon>
        <taxon>Cytophagia</taxon>
        <taxon>Cytophagales</taxon>
        <taxon>Reichenbachiellaceae</taxon>
        <taxon>Marinoscillum</taxon>
    </lineage>
</organism>
<dbReference type="OrthoDB" id="128573at2"/>
<dbReference type="GO" id="GO:0016799">
    <property type="term" value="F:hydrolase activity, hydrolyzing N-glycosyl compounds"/>
    <property type="evidence" value="ECO:0007669"/>
    <property type="project" value="InterPro"/>
</dbReference>
<dbReference type="InterPro" id="IPR036452">
    <property type="entry name" value="Ribo_hydro-like"/>
</dbReference>
<feature type="chain" id="PRO_5017595396" evidence="1">
    <location>
        <begin position="22"/>
        <end position="346"/>
    </location>
</feature>